<comment type="caution">
    <text evidence="2">The sequence shown here is derived from an EMBL/GenBank/DDBJ whole genome shotgun (WGS) entry which is preliminary data.</text>
</comment>
<dbReference type="EMBL" id="JRES01000757">
    <property type="protein sequence ID" value="KNC28612.1"/>
    <property type="molecule type" value="Genomic_DNA"/>
</dbReference>
<dbReference type="OrthoDB" id="68020at2759"/>
<dbReference type="OMA" id="PHKVHVE"/>
<evidence type="ECO:0000259" key="1">
    <source>
        <dbReference type="Pfam" id="PF24101"/>
    </source>
</evidence>
<dbReference type="Proteomes" id="UP000037069">
    <property type="component" value="Unassembled WGS sequence"/>
</dbReference>
<name>A0A0L0C8Q3_LUCCU</name>
<feature type="domain" description="GTF3C1 extended winged-helix" evidence="1">
    <location>
        <begin position="128"/>
        <end position="218"/>
    </location>
</feature>
<evidence type="ECO:0000313" key="3">
    <source>
        <dbReference type="Proteomes" id="UP000037069"/>
    </source>
</evidence>
<dbReference type="Pfam" id="PF24101">
    <property type="entry name" value="WHD_GTF3C1"/>
    <property type="match status" value="1"/>
</dbReference>
<proteinExistence type="predicted"/>
<dbReference type="STRING" id="7375.A0A0L0C8Q3"/>
<dbReference type="GO" id="GO:0003677">
    <property type="term" value="F:DNA binding"/>
    <property type="evidence" value="ECO:0007669"/>
    <property type="project" value="InterPro"/>
</dbReference>
<dbReference type="PANTHER" id="PTHR15180:SF1">
    <property type="entry name" value="GENERAL TRANSCRIPTION FACTOR 3C POLYPEPTIDE 1"/>
    <property type="match status" value="1"/>
</dbReference>
<dbReference type="GO" id="GO:0006384">
    <property type="term" value="P:transcription initiation at RNA polymerase III promoter"/>
    <property type="evidence" value="ECO:0007669"/>
    <property type="project" value="InterPro"/>
</dbReference>
<dbReference type="InterPro" id="IPR044210">
    <property type="entry name" value="Tfc3-like"/>
</dbReference>
<gene>
    <name evidence="2" type="ORF">FF38_09202</name>
</gene>
<dbReference type="InterPro" id="IPR056467">
    <property type="entry name" value="eWH_GTF3C1"/>
</dbReference>
<dbReference type="PANTHER" id="PTHR15180">
    <property type="entry name" value="GENERAL TRANSCRIPTION FACTOR 3C POLYPEPTIDE 1"/>
    <property type="match status" value="1"/>
</dbReference>
<evidence type="ECO:0000313" key="2">
    <source>
        <dbReference type="EMBL" id="KNC28612.1"/>
    </source>
</evidence>
<dbReference type="GO" id="GO:0042791">
    <property type="term" value="P:5S class rRNA transcription by RNA polymerase III"/>
    <property type="evidence" value="ECO:0007669"/>
    <property type="project" value="TreeGrafter"/>
</dbReference>
<accession>A0A0L0C8Q3</accession>
<dbReference type="GO" id="GO:0000127">
    <property type="term" value="C:transcription factor TFIIIC complex"/>
    <property type="evidence" value="ECO:0007669"/>
    <property type="project" value="InterPro"/>
</dbReference>
<keyword evidence="3" id="KW-1185">Reference proteome</keyword>
<reference evidence="2 3" key="1">
    <citation type="journal article" date="2015" name="Nat. Commun.">
        <title>Lucilia cuprina genome unlocks parasitic fly biology to underpin future interventions.</title>
        <authorList>
            <person name="Anstead C.A."/>
            <person name="Korhonen P.K."/>
            <person name="Young N.D."/>
            <person name="Hall R.S."/>
            <person name="Jex A.R."/>
            <person name="Murali S.C."/>
            <person name="Hughes D.S."/>
            <person name="Lee S.F."/>
            <person name="Perry T."/>
            <person name="Stroehlein A.J."/>
            <person name="Ansell B.R."/>
            <person name="Breugelmans B."/>
            <person name="Hofmann A."/>
            <person name="Qu J."/>
            <person name="Dugan S."/>
            <person name="Lee S.L."/>
            <person name="Chao H."/>
            <person name="Dinh H."/>
            <person name="Han Y."/>
            <person name="Doddapaneni H.V."/>
            <person name="Worley K.C."/>
            <person name="Muzny D.M."/>
            <person name="Ioannidis P."/>
            <person name="Waterhouse R.M."/>
            <person name="Zdobnov E.M."/>
            <person name="James P.J."/>
            <person name="Bagnall N.H."/>
            <person name="Kotze A.C."/>
            <person name="Gibbs R.A."/>
            <person name="Richards S."/>
            <person name="Batterham P."/>
            <person name="Gasser R.B."/>
        </authorList>
    </citation>
    <scope>NUCLEOTIDE SEQUENCE [LARGE SCALE GENOMIC DNA]</scope>
    <source>
        <strain evidence="2 3">LS</strain>
        <tissue evidence="2">Full body</tissue>
    </source>
</reference>
<organism evidence="2 3">
    <name type="scientific">Lucilia cuprina</name>
    <name type="common">Green bottle fly</name>
    <name type="synonym">Australian sheep blowfly</name>
    <dbReference type="NCBI Taxonomy" id="7375"/>
    <lineage>
        <taxon>Eukaryota</taxon>
        <taxon>Metazoa</taxon>
        <taxon>Ecdysozoa</taxon>
        <taxon>Arthropoda</taxon>
        <taxon>Hexapoda</taxon>
        <taxon>Insecta</taxon>
        <taxon>Pterygota</taxon>
        <taxon>Neoptera</taxon>
        <taxon>Endopterygota</taxon>
        <taxon>Diptera</taxon>
        <taxon>Brachycera</taxon>
        <taxon>Muscomorpha</taxon>
        <taxon>Oestroidea</taxon>
        <taxon>Calliphoridae</taxon>
        <taxon>Luciliinae</taxon>
        <taxon>Lucilia</taxon>
    </lineage>
</organism>
<sequence length="1578" mass="184521">MPLREEFYRCVSRFGNRGCSQTEIYRHLSINHLSLRQLIKKMTAEGLIKSYCVDIGRQRTNMYVAVECFDSVNKSVKDSLDVLQNLQCAEEPNIPLMEAQFPDVSQICARIKNYEFPMNSLMQRNDNISQRLISRKAFAVKMIDEHCIISVQHLRKLLLEHEKSKGLKDEVCQKSIKRMLYQMSKSNIIRMYEILLQREENIRIYRYVTHPKIDIEHIALKNEILKLKNSLFLLLEEKRHRLLSSRRHQNRKIKTSKKIKSETKFNKNTLIPLKSHKPPKFLISRYMHEFLFYIVVELNECQMPLEITKELLQTWQVSEPSLRIDEYLEQLEPEYSNMKAYTKYITWRTFIPPLPRYSDKPAGWVYFIDAMDRMPLSIFNKIFRIDKGADERLSTFLSHPVRQHYLMRQLPSDLQCKISRVQLQRVYASVLKLLNHMGLIQISERLNIKDPLVMWIYLNRRARVLDTTNSEAGYKHINSEREYTPLTFDLRTFDDIHNYWTTLQRICVYTKLGFRSRSHGRTERIKELNFLNSVDFDEAPLHDSGYQPGDGLGAAGLSTNLFAHTFRNWSWYVHSSNKTTLKNVRTGRPVSSGLRGTSKVVRVISRKSRQPQALATIKRMATQFSTSNTKRLKKTAPRDAVDRDALKNMRTLRVSWSKAEDEMLMIGKAASVYVAAPVPALGLLTIGKSCRDAIRHSLGIFNKTTQACCRRLQFMVRQKRHIPQVPTWLHMLQTDEYLQKKYGDNFLQRLKKTYTSRAEFCDALAVHYTLIMCYLFKLVHNAYDSKTKSRFILPDSIQEFHKRFLERMPVPTDEDCILYKNPDTDFDLQTIVVESVLHSSLCTMRDKTLYNLQAFEIYKNYSEEVLEAAFSKARADGLAVAIKRKNMSLLPNHLSGPAYVLSSKYKLKLLFLRIPYGIYDAFYNYFEACLRVFFQTDKSIRETSAFVEQMELKSPTPGQMFVIGEGLSRNIWTVSVKLPINILTVDAEQNQTNVSSMDRILDHYQSIFDNAPQQEYTKTIESGQNDKQARVKFHPANLSYKIQYTPYDFISKLPSRYLHFFCALDFLENEIEINFSKLQRKDDDGKIVIECPFKCIFKNEDYVAEIERIVEEKKDIFNTLTEMAPQKLLNLATSGLSMKVSNSNILTLVRMLESYWHEKESQYECKDLGKYQNNLKCQKSIDWCQLCSDIITFNANSDDFDKTEEYEPTLNKEERVIRAQDVFVVNLPTIQINVNDVLKNDRDTTCHKKELNIPKKILEAELQREIILKKVLEDSLWKYTDNCLDNVKQKRHDLGFNEMEQKHLEEIHNFIERHTLGVSISHLMAEFPYENFLFKAINILSSEFLIKRVGISSFMYVHKNHIRSWVVHTFNLKRLDRENIGGSTSAIKRSCNQEEYTISEERGEIKAKRSKTSIEDVQSEERIKRTPKPVRRFDATQLENENSSTNLKERDVIAMKPVPWIRLNGSINRRVLDRWLGSLLSECIASNGCSAFDICKRFSLFVPVDIFLLLEILCDLKCISLIHIHRSEVDIFSNYENIKEKSVSFVYDPENTYVKSCGDATMRLSLFIGDKKYTTELI</sequence>
<protein>
    <recommendedName>
        <fullName evidence="1">GTF3C1 extended winged-helix domain-containing protein</fullName>
    </recommendedName>
</protein>